<dbReference type="AlphaFoldDB" id="A0A3S9HAH8"/>
<feature type="domain" description="DUF6933" evidence="1">
    <location>
        <begin position="2"/>
        <end position="162"/>
    </location>
</feature>
<evidence type="ECO:0000313" key="2">
    <source>
        <dbReference type="EMBL" id="AZP04365.1"/>
    </source>
</evidence>
<protein>
    <recommendedName>
        <fullName evidence="1">DUF6933 domain-containing protein</fullName>
    </recommendedName>
</protein>
<reference evidence="3" key="1">
    <citation type="submission" date="2018-12" db="EMBL/GenBank/DDBJ databases">
        <title>Complete genome sequencing of Jeotgalibaca sp. H21T32.</title>
        <authorList>
            <person name="Bae J.-W."/>
            <person name="Lee S.-Y."/>
        </authorList>
    </citation>
    <scope>NUCLEOTIDE SEQUENCE [LARGE SCALE GENOMIC DNA]</scope>
    <source>
        <strain evidence="3">H21T32</strain>
    </source>
</reference>
<dbReference type="Pfam" id="PF22016">
    <property type="entry name" value="DUF6933"/>
    <property type="match status" value="1"/>
</dbReference>
<dbReference type="InterPro" id="IPR053864">
    <property type="entry name" value="DUF6933"/>
</dbReference>
<name>A0A3S9HAH8_9LACT</name>
<dbReference type="KEGG" id="jeh:EJN90_06810"/>
<accession>A0A3S9HAH8</accession>
<gene>
    <name evidence="2" type="ORF">EJN90_06810</name>
</gene>
<dbReference type="Proteomes" id="UP000273326">
    <property type="component" value="Chromosome"/>
</dbReference>
<evidence type="ECO:0000313" key="3">
    <source>
        <dbReference type="Proteomes" id="UP000273326"/>
    </source>
</evidence>
<evidence type="ECO:0000259" key="1">
    <source>
        <dbReference type="Pfam" id="PF22016"/>
    </source>
</evidence>
<organism evidence="2 3">
    <name type="scientific">Jeotgalibaca ciconiae</name>
    <dbReference type="NCBI Taxonomy" id="2496265"/>
    <lineage>
        <taxon>Bacteria</taxon>
        <taxon>Bacillati</taxon>
        <taxon>Bacillota</taxon>
        <taxon>Bacilli</taxon>
        <taxon>Lactobacillales</taxon>
        <taxon>Carnobacteriaceae</taxon>
        <taxon>Jeotgalibaca</taxon>
    </lineage>
</organism>
<dbReference type="OrthoDB" id="9801392at2"/>
<dbReference type="RefSeq" id="WP_126109707.1">
    <property type="nucleotide sequence ID" value="NZ_CP034465.1"/>
</dbReference>
<sequence length="344" mass="39299">MIIGATKKAQPLFSALPIMEDKEYGRQFAQANPLFSWHANYINVNRKKVLILLNDLTYTIIILQDINAQKKKQLAELIPEAIRAAFEIAGISNEKTAEYLKVSGGIQVTNTSNRSVLGSVNLVAEELSTFRLNIHQTINRDVMVYYSDYIHMRLSKQGYRNSAEALQAALGGTLKWEEPVEAEAYIIEKKWDYRALSQVNVSELSEQQEEEYQSALLKNNQELLRAFKAYLTTGKGLGEKTVKRHIDQLDFYLNGYLAGYMYATPLKMEESPLDYLGYFYPHKYLMSSVTSLKKNASALKKFYQFLYEAGEITQDQRSDANEFIEAGLQMGEAYLLSTSDDEFW</sequence>
<keyword evidence="3" id="KW-1185">Reference proteome</keyword>
<dbReference type="EMBL" id="CP034465">
    <property type="protein sequence ID" value="AZP04365.1"/>
    <property type="molecule type" value="Genomic_DNA"/>
</dbReference>
<proteinExistence type="predicted"/>